<organism evidence="17 18">
    <name type="scientific">Marinibactrum halimedae</name>
    <dbReference type="NCBI Taxonomy" id="1444977"/>
    <lineage>
        <taxon>Bacteria</taxon>
        <taxon>Pseudomonadati</taxon>
        <taxon>Pseudomonadota</taxon>
        <taxon>Gammaproteobacteria</taxon>
        <taxon>Cellvibrionales</taxon>
        <taxon>Cellvibrionaceae</taxon>
        <taxon>Marinibactrum</taxon>
    </lineage>
</organism>
<dbReference type="InterPro" id="IPR001967">
    <property type="entry name" value="Peptidase_S11_N"/>
</dbReference>
<dbReference type="SUPFAM" id="SSF69189">
    <property type="entry name" value="Penicillin-binding protein associated domain"/>
    <property type="match status" value="1"/>
</dbReference>
<evidence type="ECO:0000256" key="10">
    <source>
        <dbReference type="ARBA" id="ARBA00022984"/>
    </source>
</evidence>
<dbReference type="Proteomes" id="UP001156870">
    <property type="component" value="Unassembled WGS sequence"/>
</dbReference>
<accession>A0AA37WN28</accession>
<dbReference type="InterPro" id="IPR015956">
    <property type="entry name" value="Peniciliin-bd_prot_C_sf"/>
</dbReference>
<keyword evidence="11" id="KW-0961">Cell wall biogenesis/degradation</keyword>
<dbReference type="InterPro" id="IPR037167">
    <property type="entry name" value="Peptidase_S11_C_sf"/>
</dbReference>
<dbReference type="Gene3D" id="3.40.710.10">
    <property type="entry name" value="DD-peptidase/beta-lactamase superfamily"/>
    <property type="match status" value="1"/>
</dbReference>
<dbReference type="Pfam" id="PF00768">
    <property type="entry name" value="Peptidase_S11"/>
    <property type="match status" value="1"/>
</dbReference>
<dbReference type="InterPro" id="IPR012338">
    <property type="entry name" value="Beta-lactam/transpept-like"/>
</dbReference>
<dbReference type="GO" id="GO:0009002">
    <property type="term" value="F:serine-type D-Ala-D-Ala carboxypeptidase activity"/>
    <property type="evidence" value="ECO:0007669"/>
    <property type="project" value="UniProtKB-EC"/>
</dbReference>
<keyword evidence="18" id="KW-1185">Reference proteome</keyword>
<evidence type="ECO:0000313" key="18">
    <source>
        <dbReference type="Proteomes" id="UP001156870"/>
    </source>
</evidence>
<feature type="binding site" evidence="14">
    <location>
        <position position="246"/>
    </location>
    <ligand>
        <name>substrate</name>
    </ligand>
</feature>
<dbReference type="GO" id="GO:0008360">
    <property type="term" value="P:regulation of cell shape"/>
    <property type="evidence" value="ECO:0007669"/>
    <property type="project" value="UniProtKB-KW"/>
</dbReference>
<gene>
    <name evidence="17" type="primary">dacC</name>
    <name evidence="17" type="ORF">GCM10007877_26340</name>
</gene>
<comment type="similarity">
    <text evidence="3 15">Belongs to the peptidase S11 family.</text>
</comment>
<keyword evidence="7" id="KW-0732">Signal</keyword>
<comment type="caution">
    <text evidence="17">The sequence shown here is derived from an EMBL/GenBank/DDBJ whole genome shotgun (WGS) entry which is preliminary data.</text>
</comment>
<feature type="active site" description="Proton acceptor" evidence="13">
    <location>
        <position position="82"/>
    </location>
</feature>
<comment type="function">
    <text evidence="1">Removes C-terminal D-alanyl residues from sugar-peptide cell wall precursors.</text>
</comment>
<reference evidence="17 18" key="1">
    <citation type="journal article" date="2014" name="Int. J. Syst. Evol. Microbiol.">
        <title>Complete genome sequence of Corynebacterium casei LMG S-19264T (=DSM 44701T), isolated from a smear-ripened cheese.</title>
        <authorList>
            <consortium name="US DOE Joint Genome Institute (JGI-PGF)"/>
            <person name="Walter F."/>
            <person name="Albersmeier A."/>
            <person name="Kalinowski J."/>
            <person name="Ruckert C."/>
        </authorList>
    </citation>
    <scope>NUCLEOTIDE SEQUENCE [LARGE SCALE GENOMIC DNA]</scope>
    <source>
        <strain evidence="17 18">NBRC 110095</strain>
    </source>
</reference>
<protein>
    <recommendedName>
        <fullName evidence="4">serine-type D-Ala-D-Ala carboxypeptidase</fullName>
        <ecNumber evidence="4">3.4.16.4</ecNumber>
    </recommendedName>
</protein>
<dbReference type="EMBL" id="BSPD01000062">
    <property type="protein sequence ID" value="GLS26915.1"/>
    <property type="molecule type" value="Genomic_DNA"/>
</dbReference>
<evidence type="ECO:0000256" key="9">
    <source>
        <dbReference type="ARBA" id="ARBA00022960"/>
    </source>
</evidence>
<feature type="domain" description="Peptidase S11 D-Ala-D-Ala carboxypeptidase A C-terminal" evidence="16">
    <location>
        <begin position="296"/>
        <end position="386"/>
    </location>
</feature>
<evidence type="ECO:0000256" key="13">
    <source>
        <dbReference type="PIRSR" id="PIRSR618044-1"/>
    </source>
</evidence>
<evidence type="ECO:0000256" key="8">
    <source>
        <dbReference type="ARBA" id="ARBA00022801"/>
    </source>
</evidence>
<comment type="pathway">
    <text evidence="2">Cell wall biogenesis; peptidoglycan biosynthesis.</text>
</comment>
<name>A0AA37WN28_9GAMM</name>
<feature type="active site" description="Acyl-ester intermediate" evidence="13">
    <location>
        <position position="79"/>
    </location>
</feature>
<dbReference type="GO" id="GO:0009252">
    <property type="term" value="P:peptidoglycan biosynthetic process"/>
    <property type="evidence" value="ECO:0007669"/>
    <property type="project" value="UniProtKB-KW"/>
</dbReference>
<dbReference type="GO" id="GO:0006508">
    <property type="term" value="P:proteolysis"/>
    <property type="evidence" value="ECO:0007669"/>
    <property type="project" value="UniProtKB-KW"/>
</dbReference>
<keyword evidence="10" id="KW-0573">Peptidoglycan synthesis</keyword>
<feature type="active site" evidence="13">
    <location>
        <position position="139"/>
    </location>
</feature>
<evidence type="ECO:0000256" key="3">
    <source>
        <dbReference type="ARBA" id="ARBA00007164"/>
    </source>
</evidence>
<dbReference type="EC" id="3.4.16.4" evidence="4"/>
<evidence type="ECO:0000256" key="7">
    <source>
        <dbReference type="ARBA" id="ARBA00022729"/>
    </source>
</evidence>
<evidence type="ECO:0000256" key="2">
    <source>
        <dbReference type="ARBA" id="ARBA00004752"/>
    </source>
</evidence>
<evidence type="ECO:0000256" key="1">
    <source>
        <dbReference type="ARBA" id="ARBA00003217"/>
    </source>
</evidence>
<dbReference type="AlphaFoldDB" id="A0AA37WN28"/>
<evidence type="ECO:0000256" key="11">
    <source>
        <dbReference type="ARBA" id="ARBA00023316"/>
    </source>
</evidence>
<comment type="catalytic activity">
    <reaction evidence="12">
        <text>Preferential cleavage: (Ac)2-L-Lys-D-Ala-|-D-Ala. Also transpeptidation of peptidyl-alanyl moieties that are N-acyl substituents of D-alanine.</text>
        <dbReference type="EC" id="3.4.16.4"/>
    </reaction>
</comment>
<dbReference type="InterPro" id="IPR012907">
    <property type="entry name" value="Peptidase_S11_C"/>
</dbReference>
<evidence type="ECO:0000256" key="12">
    <source>
        <dbReference type="ARBA" id="ARBA00034000"/>
    </source>
</evidence>
<dbReference type="SMART" id="SM00936">
    <property type="entry name" value="PBP5_C"/>
    <property type="match status" value="1"/>
</dbReference>
<evidence type="ECO:0000259" key="16">
    <source>
        <dbReference type="SMART" id="SM00936"/>
    </source>
</evidence>
<dbReference type="PANTHER" id="PTHR21581">
    <property type="entry name" value="D-ALANYL-D-ALANINE CARBOXYPEPTIDASE"/>
    <property type="match status" value="1"/>
</dbReference>
<dbReference type="PRINTS" id="PR00725">
    <property type="entry name" value="DADACBPTASE1"/>
</dbReference>
<dbReference type="SUPFAM" id="SSF56601">
    <property type="entry name" value="beta-lactamase/transpeptidase-like"/>
    <property type="match status" value="1"/>
</dbReference>
<evidence type="ECO:0000313" key="17">
    <source>
        <dbReference type="EMBL" id="GLS26915.1"/>
    </source>
</evidence>
<keyword evidence="6" id="KW-0645">Protease</keyword>
<dbReference type="Gene3D" id="2.60.410.10">
    <property type="entry name" value="D-Ala-D-Ala carboxypeptidase, C-terminal domain"/>
    <property type="match status" value="1"/>
</dbReference>
<evidence type="ECO:0000256" key="6">
    <source>
        <dbReference type="ARBA" id="ARBA00022670"/>
    </source>
</evidence>
<evidence type="ECO:0000256" key="15">
    <source>
        <dbReference type="RuleBase" id="RU004016"/>
    </source>
</evidence>
<sequence length="407" mass="44505">MLKKLLKRLSAAVVSNTMVIAFSVGVLLPTMGLVTPTHAQQTIIPAPPQLAATGYLLIDATTGKVLVEHNANEPLPPASLTKMMTSYIVSSEIERGNINETDLVPISVRAWKMGGSRMFVREGTEVSVKDLLRGVIIQSGNDASVALAEYIAGSEDGFVDIMNQQASLLGMSNTQFKNATGWPAEGHFTTAWDLSLLAKALINDFPSHYALYAEKQFTYGAPGEQPKTQRNRNQLLFRDDSVDGIKTGHTDAAGYCLVSSAKRDNMRLISVVMGTRSESARASESQKLLSYGFRYYQTHRLYSAGDVLTESKVWGGKDDIIELSVPEDIHLTIPRGAADNLKAEVSMEEVIKAPIATNEELGVLTVALEDEKLLERSLVAKKAIEQAGFFARIWDSLLLFFMNLFNG</sequence>
<dbReference type="GO" id="GO:0071555">
    <property type="term" value="P:cell wall organization"/>
    <property type="evidence" value="ECO:0007669"/>
    <property type="project" value="UniProtKB-KW"/>
</dbReference>
<dbReference type="InterPro" id="IPR018044">
    <property type="entry name" value="Peptidase_S11"/>
</dbReference>
<evidence type="ECO:0000256" key="5">
    <source>
        <dbReference type="ARBA" id="ARBA00022645"/>
    </source>
</evidence>
<keyword evidence="5 17" id="KW-0121">Carboxypeptidase</keyword>
<dbReference type="PANTHER" id="PTHR21581:SF6">
    <property type="entry name" value="TRAFFICKING PROTEIN PARTICLE COMPLEX SUBUNIT 12"/>
    <property type="match status" value="1"/>
</dbReference>
<keyword evidence="8" id="KW-0378">Hydrolase</keyword>
<evidence type="ECO:0000256" key="4">
    <source>
        <dbReference type="ARBA" id="ARBA00012448"/>
    </source>
</evidence>
<evidence type="ECO:0000256" key="14">
    <source>
        <dbReference type="PIRSR" id="PIRSR618044-2"/>
    </source>
</evidence>
<dbReference type="Pfam" id="PF07943">
    <property type="entry name" value="PBP5_C"/>
    <property type="match status" value="1"/>
</dbReference>
<proteinExistence type="inferred from homology"/>
<keyword evidence="9" id="KW-0133">Cell shape</keyword>